<evidence type="ECO:0000256" key="1">
    <source>
        <dbReference type="SAM" id="MobiDB-lite"/>
    </source>
</evidence>
<dbReference type="OrthoDB" id="10506789at2759"/>
<protein>
    <submittedName>
        <fullName evidence="2">Uncharacterized protein</fullName>
    </submittedName>
</protein>
<dbReference type="GeneID" id="37225960"/>
<feature type="compositionally biased region" description="Polar residues" evidence="1">
    <location>
        <begin position="317"/>
        <end position="326"/>
    </location>
</feature>
<dbReference type="VEuPathDB" id="FungiDB:BO80DRAFT_439822"/>
<dbReference type="Proteomes" id="UP000249402">
    <property type="component" value="Unassembled WGS sequence"/>
</dbReference>
<evidence type="ECO:0000313" key="2">
    <source>
        <dbReference type="EMBL" id="RAK94912.1"/>
    </source>
</evidence>
<proteinExistence type="predicted"/>
<gene>
    <name evidence="2" type="ORF">BO80DRAFT_439822</name>
</gene>
<keyword evidence="3" id="KW-1185">Reference proteome</keyword>
<accession>A0A395GI32</accession>
<feature type="region of interest" description="Disordered" evidence="1">
    <location>
        <begin position="299"/>
        <end position="340"/>
    </location>
</feature>
<evidence type="ECO:0000313" key="3">
    <source>
        <dbReference type="Proteomes" id="UP000249402"/>
    </source>
</evidence>
<dbReference type="AlphaFoldDB" id="A0A395GI32"/>
<dbReference type="EMBL" id="KZ824512">
    <property type="protein sequence ID" value="RAK94912.1"/>
    <property type="molecule type" value="Genomic_DNA"/>
</dbReference>
<name>A0A395GI32_9EURO</name>
<dbReference type="RefSeq" id="XP_025569240.1">
    <property type="nucleotide sequence ID" value="XM_025721095.1"/>
</dbReference>
<organism evidence="2 3">
    <name type="scientific">Aspergillus ibericus CBS 121593</name>
    <dbReference type="NCBI Taxonomy" id="1448316"/>
    <lineage>
        <taxon>Eukaryota</taxon>
        <taxon>Fungi</taxon>
        <taxon>Dikarya</taxon>
        <taxon>Ascomycota</taxon>
        <taxon>Pezizomycotina</taxon>
        <taxon>Eurotiomycetes</taxon>
        <taxon>Eurotiomycetidae</taxon>
        <taxon>Eurotiales</taxon>
        <taxon>Aspergillaceae</taxon>
        <taxon>Aspergillus</taxon>
        <taxon>Aspergillus subgen. Circumdati</taxon>
    </lineage>
</organism>
<sequence length="442" mass="49149">MSGCAYFPAWEERLTEFFQEQRRSNGRIVQKGIPEDDFHVETTTKQSMEAVVYDTLIMSHKRHGPILVMVCSKGHGKSSDYDRVLMTRECKASVKRAHRIREADVKSDAKVVRTARVYGAVLRGTSLEFHVECSHGRLLSSMEEPHGEGLADSSEDLSIVLTGLRVLSSEKVDLEDSIEEPQMEFPGSLMDVIVHGRRRVFHQNSFDIMSILNNLRKEWGLPLLNSPPIYIKPVVPVNTPALVFPSVMADDDQPESFQRPEMRSRGLSLLKSSFNRGSPTWTHSPTPSELGLTAELDPASESGLSAEYHRREAPSAEESSLDQITHSDLGVSPNYAEDFEASDDNKGVVSMDSDDSVNLLTDIPSRGLRDAALDVSSDDNLSSRWGHMPAIWRRARREREARNDIAPSPSIRGSIANLDEAFQGLPFSGTADGVTVDAEERE</sequence>
<reference evidence="2 3" key="1">
    <citation type="submission" date="2018-02" db="EMBL/GenBank/DDBJ databases">
        <title>The genomes of Aspergillus section Nigri reveals drivers in fungal speciation.</title>
        <authorList>
            <consortium name="DOE Joint Genome Institute"/>
            <person name="Vesth T.C."/>
            <person name="Nybo J."/>
            <person name="Theobald S."/>
            <person name="Brandl J."/>
            <person name="Frisvad J.C."/>
            <person name="Nielsen K.F."/>
            <person name="Lyhne E.K."/>
            <person name="Kogle M.E."/>
            <person name="Kuo A."/>
            <person name="Riley R."/>
            <person name="Clum A."/>
            <person name="Nolan M."/>
            <person name="Lipzen A."/>
            <person name="Salamov A."/>
            <person name="Henrissat B."/>
            <person name="Wiebenga A."/>
            <person name="De vries R.P."/>
            <person name="Grigoriev I.V."/>
            <person name="Mortensen U.H."/>
            <person name="Andersen M.R."/>
            <person name="Baker S.E."/>
        </authorList>
    </citation>
    <scope>NUCLEOTIDE SEQUENCE [LARGE SCALE GENOMIC DNA]</scope>
    <source>
        <strain evidence="2 3">CBS 121593</strain>
    </source>
</reference>